<protein>
    <submittedName>
        <fullName evidence="2">Uncharacterized protein</fullName>
    </submittedName>
</protein>
<reference evidence="2 3" key="1">
    <citation type="submission" date="2018-02" db="EMBL/GenBank/DDBJ databases">
        <title>Draft genome of wild Prunus yedoensis var. nudiflora.</title>
        <authorList>
            <person name="Baek S."/>
            <person name="Kim J.-H."/>
            <person name="Choi K."/>
            <person name="Kim G.-B."/>
            <person name="Cho A."/>
            <person name="Jang H."/>
            <person name="Shin C.-H."/>
            <person name="Yu H.-J."/>
            <person name="Mun J.-H."/>
        </authorList>
    </citation>
    <scope>NUCLEOTIDE SEQUENCE [LARGE SCALE GENOMIC DNA]</scope>
    <source>
        <strain evidence="3">cv. Jeju island</strain>
        <tissue evidence="2">Leaf</tissue>
    </source>
</reference>
<feature type="compositionally biased region" description="Basic and acidic residues" evidence="1">
    <location>
        <begin position="184"/>
        <end position="207"/>
    </location>
</feature>
<feature type="region of interest" description="Disordered" evidence="1">
    <location>
        <begin position="143"/>
        <end position="163"/>
    </location>
</feature>
<dbReference type="AlphaFoldDB" id="A0A314XZE3"/>
<sequence length="475" mass="54062">MVYSYAPTYYSTLHDSVTNLCKTILPFSFKKRRLTAAEHKLSKLQSDNLKWQQDSFHQMLNLMGLHKEGILAETEELLYAKCISEDEYHSSKRPLLQRLAVQGAEIEARDVIVAGLPPKDPKENTDQEQWSVIDLKDEKCLLNKDKDKSNSKNKSKHGSAMKQIKGAASVLGFVSPYKQGKNREERSIFDLPESSKEPVKESGSSDRTRRKPFKNLFQREQREGHGVGGGGGDQGHENEQTPSKSAKKQWGFDGFKKWKRSDSEDETTPLPLNERSDSEVHLKLVSSPMGEGPDTKLIKRKLLSDGSPSDFFIDKVLGEKIKKELSRIQTELCTSNPNLKFSNDQIEAISTKLPVDKADLKKFFPKSWCDRYGDVVLDVVKKEFKDHVGEMESLRNAAREKHGMNSARWTTFQDDEENCHPNLFAPGDHSHNTSKFHETNPFCDDHTPTEGRKLRSKPAFTQDHQNPFWIPGHGY</sequence>
<proteinExistence type="predicted"/>
<feature type="compositionally biased region" description="Basic and acidic residues" evidence="1">
    <location>
        <begin position="439"/>
        <end position="453"/>
    </location>
</feature>
<comment type="caution">
    <text evidence="2">The sequence shown here is derived from an EMBL/GenBank/DDBJ whole genome shotgun (WGS) entry which is preliminary data.</text>
</comment>
<evidence type="ECO:0000313" key="2">
    <source>
        <dbReference type="EMBL" id="PQP98306.1"/>
    </source>
</evidence>
<dbReference type="STRING" id="2094558.A0A314XZE3"/>
<organism evidence="2 3">
    <name type="scientific">Prunus yedoensis var. nudiflora</name>
    <dbReference type="NCBI Taxonomy" id="2094558"/>
    <lineage>
        <taxon>Eukaryota</taxon>
        <taxon>Viridiplantae</taxon>
        <taxon>Streptophyta</taxon>
        <taxon>Embryophyta</taxon>
        <taxon>Tracheophyta</taxon>
        <taxon>Spermatophyta</taxon>
        <taxon>Magnoliopsida</taxon>
        <taxon>eudicotyledons</taxon>
        <taxon>Gunneridae</taxon>
        <taxon>Pentapetalae</taxon>
        <taxon>rosids</taxon>
        <taxon>fabids</taxon>
        <taxon>Rosales</taxon>
        <taxon>Rosaceae</taxon>
        <taxon>Amygdaloideae</taxon>
        <taxon>Amygdaleae</taxon>
        <taxon>Prunus</taxon>
    </lineage>
</organism>
<dbReference type="PANTHER" id="PTHR37392">
    <property type="entry name" value="OS09G0556800 PROTEIN"/>
    <property type="match status" value="1"/>
</dbReference>
<feature type="region of interest" description="Disordered" evidence="1">
    <location>
        <begin position="184"/>
        <end position="277"/>
    </location>
</feature>
<evidence type="ECO:0000256" key="1">
    <source>
        <dbReference type="SAM" id="MobiDB-lite"/>
    </source>
</evidence>
<name>A0A314XZE3_PRUYE</name>
<feature type="region of interest" description="Disordered" evidence="1">
    <location>
        <begin position="439"/>
        <end position="475"/>
    </location>
</feature>
<dbReference type="Proteomes" id="UP000250321">
    <property type="component" value="Unassembled WGS sequence"/>
</dbReference>
<accession>A0A314XZE3</accession>
<dbReference type="EMBL" id="PJQY01001906">
    <property type="protein sequence ID" value="PQP98306.1"/>
    <property type="molecule type" value="Genomic_DNA"/>
</dbReference>
<keyword evidence="3" id="KW-1185">Reference proteome</keyword>
<dbReference type="OrthoDB" id="1904025at2759"/>
<evidence type="ECO:0000313" key="3">
    <source>
        <dbReference type="Proteomes" id="UP000250321"/>
    </source>
</evidence>
<gene>
    <name evidence="2" type="ORF">Pyn_22017</name>
</gene>
<dbReference type="PANTHER" id="PTHR37392:SF1">
    <property type="entry name" value="OS09G0556800 PROTEIN"/>
    <property type="match status" value="1"/>
</dbReference>